<gene>
    <name evidence="1" type="ORF">A2696_00450</name>
</gene>
<dbReference type="Pfam" id="PF05973">
    <property type="entry name" value="Gp49"/>
    <property type="match status" value="1"/>
</dbReference>
<accession>A0A1F5FZ73</accession>
<name>A0A1F5FZ73_9BACT</name>
<dbReference type="EMBL" id="MFBA01000045">
    <property type="protein sequence ID" value="OGD84923.1"/>
    <property type="molecule type" value="Genomic_DNA"/>
</dbReference>
<evidence type="ECO:0008006" key="3">
    <source>
        <dbReference type="Google" id="ProtNLM"/>
    </source>
</evidence>
<protein>
    <recommendedName>
        <fullName evidence="3">Addiction module toxin RelE</fullName>
    </recommendedName>
</protein>
<sequence length="104" mass="12550">MKKNIFVDKNAEKELRGFDEEVQLEFEAYFKILELEGKLDFPQAKKITKDLFEIRIKLKGEYRGFYAYLGKLDIVILHFFRKKTQKTPIKDLEVAKRRLRLYES</sequence>
<dbReference type="AlphaFoldDB" id="A0A1F5FZ73"/>
<dbReference type="Proteomes" id="UP000177069">
    <property type="component" value="Unassembled WGS sequence"/>
</dbReference>
<dbReference type="InterPro" id="IPR009241">
    <property type="entry name" value="HigB-like"/>
</dbReference>
<evidence type="ECO:0000313" key="2">
    <source>
        <dbReference type="Proteomes" id="UP000177069"/>
    </source>
</evidence>
<evidence type="ECO:0000313" key="1">
    <source>
        <dbReference type="EMBL" id="OGD84923.1"/>
    </source>
</evidence>
<comment type="caution">
    <text evidence="1">The sequence shown here is derived from an EMBL/GenBank/DDBJ whole genome shotgun (WGS) entry which is preliminary data.</text>
</comment>
<reference evidence="1 2" key="1">
    <citation type="journal article" date="2016" name="Nat. Commun.">
        <title>Thousands of microbial genomes shed light on interconnected biogeochemical processes in an aquifer system.</title>
        <authorList>
            <person name="Anantharaman K."/>
            <person name="Brown C.T."/>
            <person name="Hug L.A."/>
            <person name="Sharon I."/>
            <person name="Castelle C.J."/>
            <person name="Probst A.J."/>
            <person name="Thomas B.C."/>
            <person name="Singh A."/>
            <person name="Wilkins M.J."/>
            <person name="Karaoz U."/>
            <person name="Brodie E.L."/>
            <person name="Williams K.H."/>
            <person name="Hubbard S.S."/>
            <person name="Banfield J.F."/>
        </authorList>
    </citation>
    <scope>NUCLEOTIDE SEQUENCE [LARGE SCALE GENOMIC DNA]</scope>
</reference>
<organism evidence="1 2">
    <name type="scientific">Candidatus Curtissbacteria bacterium RIFCSPHIGHO2_01_FULL_41_13</name>
    <dbReference type="NCBI Taxonomy" id="1797745"/>
    <lineage>
        <taxon>Bacteria</taxon>
        <taxon>Candidatus Curtissiibacteriota</taxon>
    </lineage>
</organism>
<proteinExistence type="predicted"/>